<evidence type="ECO:0000256" key="3">
    <source>
        <dbReference type="ARBA" id="ARBA00022692"/>
    </source>
</evidence>
<dbReference type="AlphaFoldDB" id="A0A6J4SGM7"/>
<name>A0A6J4SGM7_9ACTN</name>
<evidence type="ECO:0000256" key="1">
    <source>
        <dbReference type="ARBA" id="ARBA00004651"/>
    </source>
</evidence>
<accession>A0A6J4SGM7</accession>
<evidence type="ECO:0000256" key="4">
    <source>
        <dbReference type="ARBA" id="ARBA00022989"/>
    </source>
</evidence>
<sequence length="100" mass="11019">AALIASVVALLYAPVMMSRTNGQTVGRMATGIRVVRTSGEPMTFGWAMLREVAVTWILIYTIGGSLTFGLAPLLDILWPLWDEENRALHDFPVETRTVLT</sequence>
<dbReference type="EMBL" id="CADCVS010000239">
    <property type="protein sequence ID" value="CAA9498927.1"/>
    <property type="molecule type" value="Genomic_DNA"/>
</dbReference>
<keyword evidence="2" id="KW-1003">Cell membrane</keyword>
<evidence type="ECO:0000256" key="2">
    <source>
        <dbReference type="ARBA" id="ARBA00022475"/>
    </source>
</evidence>
<dbReference type="InterPro" id="IPR051791">
    <property type="entry name" value="Pra-immunoreactive"/>
</dbReference>
<feature type="non-terminal residue" evidence="8">
    <location>
        <position position="1"/>
    </location>
</feature>
<dbReference type="InterPro" id="IPR010432">
    <property type="entry name" value="RDD"/>
</dbReference>
<gene>
    <name evidence="8" type="ORF">AVDCRST_MAG30-1793</name>
</gene>
<dbReference type="PANTHER" id="PTHR36115">
    <property type="entry name" value="PROLINE-RICH ANTIGEN HOMOLOG-RELATED"/>
    <property type="match status" value="1"/>
</dbReference>
<keyword evidence="5 6" id="KW-0472">Membrane</keyword>
<dbReference type="Pfam" id="PF06271">
    <property type="entry name" value="RDD"/>
    <property type="match status" value="1"/>
</dbReference>
<dbReference type="GO" id="GO:0005886">
    <property type="term" value="C:plasma membrane"/>
    <property type="evidence" value="ECO:0007669"/>
    <property type="project" value="UniProtKB-SubCell"/>
</dbReference>
<organism evidence="8">
    <name type="scientific">uncultured Solirubrobacteraceae bacterium</name>
    <dbReference type="NCBI Taxonomy" id="1162706"/>
    <lineage>
        <taxon>Bacteria</taxon>
        <taxon>Bacillati</taxon>
        <taxon>Actinomycetota</taxon>
        <taxon>Thermoleophilia</taxon>
        <taxon>Solirubrobacterales</taxon>
        <taxon>Solirubrobacteraceae</taxon>
        <taxon>environmental samples</taxon>
    </lineage>
</organism>
<evidence type="ECO:0000313" key="8">
    <source>
        <dbReference type="EMBL" id="CAA9498927.1"/>
    </source>
</evidence>
<protein>
    <recommendedName>
        <fullName evidence="7">RDD domain-containing protein</fullName>
    </recommendedName>
</protein>
<evidence type="ECO:0000259" key="7">
    <source>
        <dbReference type="Pfam" id="PF06271"/>
    </source>
</evidence>
<evidence type="ECO:0000256" key="5">
    <source>
        <dbReference type="ARBA" id="ARBA00023136"/>
    </source>
</evidence>
<keyword evidence="3 6" id="KW-0812">Transmembrane</keyword>
<keyword evidence="4 6" id="KW-1133">Transmembrane helix</keyword>
<evidence type="ECO:0000256" key="6">
    <source>
        <dbReference type="SAM" id="Phobius"/>
    </source>
</evidence>
<proteinExistence type="predicted"/>
<reference evidence="8" key="1">
    <citation type="submission" date="2020-02" db="EMBL/GenBank/DDBJ databases">
        <authorList>
            <person name="Meier V. D."/>
        </authorList>
    </citation>
    <scope>NUCLEOTIDE SEQUENCE</scope>
    <source>
        <strain evidence="8">AVDCRST_MAG30</strain>
    </source>
</reference>
<feature type="transmembrane region" description="Helical" evidence="6">
    <location>
        <begin position="53"/>
        <end position="78"/>
    </location>
</feature>
<feature type="domain" description="RDD" evidence="7">
    <location>
        <begin position="3"/>
        <end position="91"/>
    </location>
</feature>
<comment type="subcellular location">
    <subcellularLocation>
        <location evidence="1">Cell membrane</location>
        <topology evidence="1">Multi-pass membrane protein</topology>
    </subcellularLocation>
</comment>